<protein>
    <submittedName>
        <fullName evidence="2">Uncharacterized protein</fullName>
    </submittedName>
</protein>
<gene>
    <name evidence="2" type="ORF">LIER_28462</name>
</gene>
<dbReference type="EMBL" id="BAABME010009482">
    <property type="protein sequence ID" value="GAA0175246.1"/>
    <property type="molecule type" value="Genomic_DNA"/>
</dbReference>
<evidence type="ECO:0000313" key="3">
    <source>
        <dbReference type="Proteomes" id="UP001454036"/>
    </source>
</evidence>
<name>A0AAV3RIY3_LITER</name>
<dbReference type="Proteomes" id="UP001454036">
    <property type="component" value="Unassembled WGS sequence"/>
</dbReference>
<proteinExistence type="predicted"/>
<comment type="caution">
    <text evidence="2">The sequence shown here is derived from an EMBL/GenBank/DDBJ whole genome shotgun (WGS) entry which is preliminary data.</text>
</comment>
<dbReference type="AlphaFoldDB" id="A0AAV3RIY3"/>
<accession>A0AAV3RIY3</accession>
<keyword evidence="3" id="KW-1185">Reference proteome</keyword>
<organism evidence="2 3">
    <name type="scientific">Lithospermum erythrorhizon</name>
    <name type="common">Purple gromwell</name>
    <name type="synonym">Lithospermum officinale var. erythrorhizon</name>
    <dbReference type="NCBI Taxonomy" id="34254"/>
    <lineage>
        <taxon>Eukaryota</taxon>
        <taxon>Viridiplantae</taxon>
        <taxon>Streptophyta</taxon>
        <taxon>Embryophyta</taxon>
        <taxon>Tracheophyta</taxon>
        <taxon>Spermatophyta</taxon>
        <taxon>Magnoliopsida</taxon>
        <taxon>eudicotyledons</taxon>
        <taxon>Gunneridae</taxon>
        <taxon>Pentapetalae</taxon>
        <taxon>asterids</taxon>
        <taxon>lamiids</taxon>
        <taxon>Boraginales</taxon>
        <taxon>Boraginaceae</taxon>
        <taxon>Boraginoideae</taxon>
        <taxon>Lithospermeae</taxon>
        <taxon>Lithospermum</taxon>
    </lineage>
</organism>
<feature type="region of interest" description="Disordered" evidence="1">
    <location>
        <begin position="1"/>
        <end position="20"/>
    </location>
</feature>
<reference evidence="2 3" key="1">
    <citation type="submission" date="2024-01" db="EMBL/GenBank/DDBJ databases">
        <title>The complete chloroplast genome sequence of Lithospermum erythrorhizon: insights into the phylogenetic relationship among Boraginaceae species and the maternal lineages of purple gromwells.</title>
        <authorList>
            <person name="Okada T."/>
            <person name="Watanabe K."/>
        </authorList>
    </citation>
    <scope>NUCLEOTIDE SEQUENCE [LARGE SCALE GENOMIC DNA]</scope>
</reference>
<evidence type="ECO:0000313" key="2">
    <source>
        <dbReference type="EMBL" id="GAA0175246.1"/>
    </source>
</evidence>
<feature type="compositionally biased region" description="Polar residues" evidence="1">
    <location>
        <begin position="44"/>
        <end position="55"/>
    </location>
</feature>
<sequence length="117" mass="12942">MAISSEVQIRRSHNNRSTSSSSLWYILMKNACTKAGIKRFVANRQKSNTKNSKNSAPKKMNCSCSPSKHPGAFKCGYHRSAATIAAKSTPVSTPQQPRFRANLGLSRFGREAKLFHV</sequence>
<feature type="region of interest" description="Disordered" evidence="1">
    <location>
        <begin position="42"/>
        <end position="65"/>
    </location>
</feature>
<evidence type="ECO:0000256" key="1">
    <source>
        <dbReference type="SAM" id="MobiDB-lite"/>
    </source>
</evidence>